<dbReference type="Gene3D" id="3.90.1510.10">
    <property type="entry name" value="Glycerate kinase, domain 2"/>
    <property type="match status" value="1"/>
</dbReference>
<evidence type="ECO:0000256" key="3">
    <source>
        <dbReference type="ARBA" id="ARBA00022777"/>
    </source>
</evidence>
<dbReference type="PANTHER" id="PTHR21599">
    <property type="entry name" value="GLYCERATE KINASE"/>
    <property type="match status" value="1"/>
</dbReference>
<dbReference type="Proteomes" id="UP000051645">
    <property type="component" value="Unassembled WGS sequence"/>
</dbReference>
<accession>A0A0R2FWG3</accession>
<dbReference type="PANTHER" id="PTHR21599:SF0">
    <property type="entry name" value="GLYCERATE KINASE"/>
    <property type="match status" value="1"/>
</dbReference>
<dbReference type="GO" id="GO:0008887">
    <property type="term" value="F:glycerate kinase activity"/>
    <property type="evidence" value="ECO:0007669"/>
    <property type="project" value="UniProtKB-UniRule"/>
</dbReference>
<evidence type="ECO:0000313" key="5">
    <source>
        <dbReference type="EMBL" id="KRN28885.1"/>
    </source>
</evidence>
<sequence>MKIVIASDKYKGSATSAQVAQYIQTGIQHVASDAQTTCVAIADGGDGTVAGLVNALQGQVCEQTVQGPLGTPTQAAWGLLPDDQAVIEMAAAAGFVLTPEKRPLQASTYGVGQLILAALEAGVRSLYVGLGGSATNDGGMGMAIALGARFWDAAGHELTGCAAHLGQVARVDVSQLDPRLQEVHIVGLADVDNSLLGAQGATAVFGPQKGLAPAQISSVDADMRHYSQCVAAAIGRDDAQKPGAGAAGGLGFGLLAFAHAQIQSGIETYLKLIHFQQQLAGADLIITGEGRMDGQTAAGKAPLGVAHAAQQAGLPVVAVVGSASADVGSVYQQGIDLVISAVTEPMPLQTALAHTQANITRAGATAMRAFLLGQKQASKGLQSLK</sequence>
<comment type="similarity">
    <text evidence="1 4">Belongs to the glycerate kinase type-1 family.</text>
</comment>
<protein>
    <submittedName>
        <fullName evidence="6">Glycerate kinase</fullName>
    </submittedName>
</protein>
<evidence type="ECO:0000313" key="7">
    <source>
        <dbReference type="Proteomes" id="UP000051645"/>
    </source>
</evidence>
<dbReference type="EMBL" id="JQAT01000002">
    <property type="protein sequence ID" value="KRN28885.1"/>
    <property type="molecule type" value="Genomic_DNA"/>
</dbReference>
<dbReference type="Proteomes" id="UP000051751">
    <property type="component" value="Unassembled WGS sequence"/>
</dbReference>
<dbReference type="STRING" id="81857.IV38_GL001093"/>
<dbReference type="EMBL" id="JQAZ01000002">
    <property type="protein sequence ID" value="KRN32705.1"/>
    <property type="molecule type" value="Genomic_DNA"/>
</dbReference>
<dbReference type="Pfam" id="PF02595">
    <property type="entry name" value="Gly_kinase"/>
    <property type="match status" value="1"/>
</dbReference>
<gene>
    <name evidence="5" type="ORF">IV38_GL001093</name>
    <name evidence="6" type="ORF">IV40_GL000760</name>
</gene>
<dbReference type="Gene3D" id="3.40.50.10350">
    <property type="entry name" value="Glycerate kinase, domain 1"/>
    <property type="match status" value="1"/>
</dbReference>
<dbReference type="InterPro" id="IPR004381">
    <property type="entry name" value="Glycerate_kinase"/>
</dbReference>
<evidence type="ECO:0000313" key="6">
    <source>
        <dbReference type="EMBL" id="KRN32705.1"/>
    </source>
</evidence>
<dbReference type="AlphaFoldDB" id="A0A0R2FWG3"/>
<dbReference type="PIRSF" id="PIRSF006078">
    <property type="entry name" value="GlxK"/>
    <property type="match status" value="1"/>
</dbReference>
<keyword evidence="7" id="KW-1185">Reference proteome</keyword>
<dbReference type="InterPro" id="IPR036129">
    <property type="entry name" value="Glycerate_kinase_sf"/>
</dbReference>
<evidence type="ECO:0000256" key="4">
    <source>
        <dbReference type="PIRNR" id="PIRNR006078"/>
    </source>
</evidence>
<evidence type="ECO:0000256" key="2">
    <source>
        <dbReference type="ARBA" id="ARBA00022679"/>
    </source>
</evidence>
<organism evidence="6 7">
    <name type="scientific">Lactobacillus selangorensis</name>
    <dbReference type="NCBI Taxonomy" id="81857"/>
    <lineage>
        <taxon>Bacteria</taxon>
        <taxon>Bacillati</taxon>
        <taxon>Bacillota</taxon>
        <taxon>Bacilli</taxon>
        <taxon>Lactobacillales</taxon>
        <taxon>Lactobacillaceae</taxon>
        <taxon>Lactobacillus</taxon>
    </lineage>
</organism>
<reference evidence="7 8" key="1">
    <citation type="journal article" date="2015" name="Genome Announc.">
        <title>Expanding the biotechnology potential of lactobacilli through comparative genomics of 213 strains and associated genera.</title>
        <authorList>
            <person name="Sun Z."/>
            <person name="Harris H.M."/>
            <person name="McCann A."/>
            <person name="Guo C."/>
            <person name="Argimon S."/>
            <person name="Zhang W."/>
            <person name="Yang X."/>
            <person name="Jeffery I.B."/>
            <person name="Cooney J.C."/>
            <person name="Kagawa T.F."/>
            <person name="Liu W."/>
            <person name="Song Y."/>
            <person name="Salvetti E."/>
            <person name="Wrobel A."/>
            <person name="Rasinkangas P."/>
            <person name="Parkhill J."/>
            <person name="Rea M.C."/>
            <person name="O'Sullivan O."/>
            <person name="Ritari J."/>
            <person name="Douillard F.P."/>
            <person name="Paul Ross R."/>
            <person name="Yang R."/>
            <person name="Briner A.E."/>
            <person name="Felis G.E."/>
            <person name="de Vos W.M."/>
            <person name="Barrangou R."/>
            <person name="Klaenhammer T.R."/>
            <person name="Caufield P.W."/>
            <person name="Cui Y."/>
            <person name="Zhang H."/>
            <person name="O'Toole P.W."/>
        </authorList>
    </citation>
    <scope>NUCLEOTIDE SEQUENCE [LARGE SCALE GENOMIC DNA]</scope>
    <source>
        <strain evidence="5 8">ATCC BAA-66</strain>
        <strain evidence="6 7">DSM 13344</strain>
    </source>
</reference>
<evidence type="ECO:0000313" key="8">
    <source>
        <dbReference type="Proteomes" id="UP000051751"/>
    </source>
</evidence>
<dbReference type="SUPFAM" id="SSF110738">
    <property type="entry name" value="Glycerate kinase I"/>
    <property type="match status" value="1"/>
</dbReference>
<proteinExistence type="inferred from homology"/>
<dbReference type="InterPro" id="IPR018193">
    <property type="entry name" value="Glyc_kinase_flavodox-like_fold"/>
</dbReference>
<dbReference type="InterPro" id="IPR018197">
    <property type="entry name" value="Glycerate_kinase_RE-like"/>
</dbReference>
<name>A0A0R2FWG3_9LACO</name>
<dbReference type="PATRIC" id="fig|81857.3.peg.1099"/>
<dbReference type="NCBIfam" id="TIGR00045">
    <property type="entry name" value="glycerate kinase"/>
    <property type="match status" value="1"/>
</dbReference>
<dbReference type="RefSeq" id="WP_057768959.1">
    <property type="nucleotide sequence ID" value="NZ_JQAT01000002.1"/>
</dbReference>
<dbReference type="GO" id="GO:0031388">
    <property type="term" value="P:organic acid phosphorylation"/>
    <property type="evidence" value="ECO:0007669"/>
    <property type="project" value="UniProtKB-UniRule"/>
</dbReference>
<keyword evidence="3 4" id="KW-0418">Kinase</keyword>
<dbReference type="OrthoDB" id="9774290at2"/>
<comment type="caution">
    <text evidence="6">The sequence shown here is derived from an EMBL/GenBank/DDBJ whole genome shotgun (WGS) entry which is preliminary data.</text>
</comment>
<evidence type="ECO:0000256" key="1">
    <source>
        <dbReference type="ARBA" id="ARBA00006284"/>
    </source>
</evidence>
<keyword evidence="2 4" id="KW-0808">Transferase</keyword>